<dbReference type="Proteomes" id="UP000559404">
    <property type="component" value="Unassembled WGS sequence"/>
</dbReference>
<reference evidence="7 8" key="2">
    <citation type="submission" date="2020-08" db="EMBL/GenBank/DDBJ databases">
        <title>Stappia taiwanensis sp. nov., isolated from a coastal thermal spring.</title>
        <authorList>
            <person name="Kampfer P."/>
        </authorList>
    </citation>
    <scope>NUCLEOTIDE SEQUENCE [LARGE SCALE GENOMIC DNA]</scope>
    <source>
        <strain evidence="7 8">DSM 23284</strain>
    </source>
</reference>
<dbReference type="InterPro" id="IPR051263">
    <property type="entry name" value="C-type_cytochrome_biogenesis"/>
</dbReference>
<keyword evidence="3" id="KW-0201">Cytochrome c-type biogenesis</keyword>
<dbReference type="InterPro" id="IPR017560">
    <property type="entry name" value="Cyt_c_biogenesis_CcmI"/>
</dbReference>
<reference evidence="7 8" key="1">
    <citation type="submission" date="2020-07" db="EMBL/GenBank/DDBJ databases">
        <authorList>
            <person name="Li M."/>
        </authorList>
    </citation>
    <scope>NUCLEOTIDE SEQUENCE [LARGE SCALE GENOMIC DNA]</scope>
    <source>
        <strain evidence="7 8">DSM 23284</strain>
    </source>
</reference>
<dbReference type="EMBL" id="JACEON010000003">
    <property type="protein sequence ID" value="MBA4610939.1"/>
    <property type="molecule type" value="Genomic_DNA"/>
</dbReference>
<dbReference type="PANTHER" id="PTHR47870">
    <property type="entry name" value="CYTOCHROME C-TYPE BIOGENESIS PROTEIN CCMH"/>
    <property type="match status" value="1"/>
</dbReference>
<dbReference type="PANTHER" id="PTHR47870:SF1">
    <property type="entry name" value="CYTOCHROME C-TYPE BIOGENESIS PROTEIN CCMH"/>
    <property type="match status" value="1"/>
</dbReference>
<feature type="domain" description="Cytochrome c-type biogenesis protein H TPR" evidence="6">
    <location>
        <begin position="149"/>
        <end position="273"/>
    </location>
</feature>
<comment type="subcellular location">
    <subcellularLocation>
        <location evidence="1">Cell envelope</location>
    </subcellularLocation>
</comment>
<keyword evidence="8" id="KW-1185">Reference proteome</keyword>
<evidence type="ECO:0000256" key="1">
    <source>
        <dbReference type="ARBA" id="ARBA00004196"/>
    </source>
</evidence>
<dbReference type="InterPro" id="IPR011990">
    <property type="entry name" value="TPR-like_helical_dom_sf"/>
</dbReference>
<comment type="caution">
    <text evidence="7">The sequence shown here is derived from an EMBL/GenBank/DDBJ whole genome shotgun (WGS) entry which is preliminary data.</text>
</comment>
<dbReference type="Pfam" id="PF23914">
    <property type="entry name" value="TPR_CcmH_CycH"/>
    <property type="match status" value="1"/>
</dbReference>
<dbReference type="GO" id="GO:0005886">
    <property type="term" value="C:plasma membrane"/>
    <property type="evidence" value="ECO:0007669"/>
    <property type="project" value="TreeGrafter"/>
</dbReference>
<dbReference type="RefSeq" id="WP_181759128.1">
    <property type="nucleotide sequence ID" value="NZ_BMCR01000004.1"/>
</dbReference>
<keyword evidence="4" id="KW-0802">TPR repeat</keyword>
<dbReference type="NCBIfam" id="TIGR03142">
    <property type="entry name" value="cytochro_ccmI"/>
    <property type="match status" value="1"/>
</dbReference>
<accession>A0A838XHS3</accession>
<evidence type="ECO:0000256" key="5">
    <source>
        <dbReference type="SAM" id="MobiDB-lite"/>
    </source>
</evidence>
<protein>
    <submittedName>
        <fullName evidence="7">C-type cytochrome biogenesis protein CcmI</fullName>
    </submittedName>
</protein>
<organism evidence="7 8">
    <name type="scientific">Stappia taiwanensis</name>
    <dbReference type="NCBI Taxonomy" id="992267"/>
    <lineage>
        <taxon>Bacteria</taxon>
        <taxon>Pseudomonadati</taxon>
        <taxon>Pseudomonadota</taxon>
        <taxon>Alphaproteobacteria</taxon>
        <taxon>Hyphomicrobiales</taxon>
        <taxon>Stappiaceae</taxon>
        <taxon>Stappia</taxon>
    </lineage>
</organism>
<evidence type="ECO:0000256" key="2">
    <source>
        <dbReference type="ARBA" id="ARBA00022737"/>
    </source>
</evidence>
<dbReference type="Gene3D" id="1.25.40.10">
    <property type="entry name" value="Tetratricopeptide repeat domain"/>
    <property type="match status" value="1"/>
</dbReference>
<evidence type="ECO:0000313" key="7">
    <source>
        <dbReference type="EMBL" id="MBA4610939.1"/>
    </source>
</evidence>
<keyword evidence="2" id="KW-0677">Repeat</keyword>
<evidence type="ECO:0000259" key="6">
    <source>
        <dbReference type="Pfam" id="PF23914"/>
    </source>
</evidence>
<evidence type="ECO:0000256" key="3">
    <source>
        <dbReference type="ARBA" id="ARBA00022748"/>
    </source>
</evidence>
<proteinExistence type="predicted"/>
<evidence type="ECO:0000256" key="4">
    <source>
        <dbReference type="ARBA" id="ARBA00022803"/>
    </source>
</evidence>
<name>A0A838XHS3_9HYPH</name>
<gene>
    <name evidence="7" type="primary">ccmI</name>
    <name evidence="7" type="ORF">H1W37_04705</name>
</gene>
<dbReference type="GO" id="GO:0030313">
    <property type="term" value="C:cell envelope"/>
    <property type="evidence" value="ECO:0007669"/>
    <property type="project" value="UniProtKB-SubCell"/>
</dbReference>
<sequence>MTLWIAFALLTVAAALAVLVPLARGRRGHAPAAAHDAEVYRAQLDEIERDLDRGLVSEEAATAARTEIARRLLAASREAEASGGAGAQTGTKDKADAAASLSGSPARRGASGLLQVAVVIAIPAAALFTYLALGSPDLADQPLSARLEDTQQNRSMAALVAKVEQHLADNPNDGRGWDVLAPVYMRLGRTGDAVVAYRNAIRLVGSDVRRETDLGEALVILSEGIVTAEARAAFDRAVALDPKAVKPRFFLALALGQENRKDEAIAAWKALLAEAKGGEAWVEAVRMEMAKLGAEVPPSPALPGPDRETMAAAAEMSASDRAEMIKGMVDRLDTRLSEEGGSAEEWMRLMRALAVLGDGPRLREVKDRALVALKDDPAAQAKLRGLAAELGIGS</sequence>
<evidence type="ECO:0000313" key="8">
    <source>
        <dbReference type="Proteomes" id="UP000559404"/>
    </source>
</evidence>
<dbReference type="GO" id="GO:0017004">
    <property type="term" value="P:cytochrome complex assembly"/>
    <property type="evidence" value="ECO:0007669"/>
    <property type="project" value="UniProtKB-KW"/>
</dbReference>
<feature type="region of interest" description="Disordered" evidence="5">
    <location>
        <begin position="80"/>
        <end position="102"/>
    </location>
</feature>
<dbReference type="InterPro" id="IPR056413">
    <property type="entry name" value="TPR_CcmH_CycH"/>
</dbReference>
<dbReference type="AlphaFoldDB" id="A0A838XHS3"/>
<dbReference type="SUPFAM" id="SSF48452">
    <property type="entry name" value="TPR-like"/>
    <property type="match status" value="1"/>
</dbReference>